<sequence>MPTAELVFLIDVDDTLLDNDRFVADLTSRLDQAFGEVERMRYWEIYERLRAKLGYADYLGTLQEFRLGNTNETELLQMSGFLLEYPFDQLVYPGALATLEHLNKMGTTVVLSDGDIVFQPRKIRRAGLWDAVGGRVLIYLHKDRMLAEVERRFPARHYAMLDDKPQLLASAKRQLGDQLTTVFVRQGHYAAQSEGAQISPAPDASVRQIADLIDFGPPDFGTADIGRSE</sequence>
<name>A0A2P7SCZ6_9HYPH</name>
<accession>A0A2P7SCZ6</accession>
<dbReference type="EMBL" id="PXYL01000006">
    <property type="protein sequence ID" value="PSJ60374.1"/>
    <property type="molecule type" value="Genomic_DNA"/>
</dbReference>
<dbReference type="Gene3D" id="1.10.286.50">
    <property type="match status" value="1"/>
</dbReference>
<dbReference type="Proteomes" id="UP000240653">
    <property type="component" value="Unassembled WGS sequence"/>
</dbReference>
<dbReference type="InterPro" id="IPR023214">
    <property type="entry name" value="HAD_sf"/>
</dbReference>
<dbReference type="Pfam" id="PF00702">
    <property type="entry name" value="Hydrolase"/>
    <property type="match status" value="1"/>
</dbReference>
<organism evidence="1 2">
    <name type="scientific">Pseudaminobacter soli</name>
    <name type="common">ex Li et al. 2025</name>
    <dbReference type="NCBI Taxonomy" id="1295366"/>
    <lineage>
        <taxon>Bacteria</taxon>
        <taxon>Pseudomonadati</taxon>
        <taxon>Pseudomonadota</taxon>
        <taxon>Alphaproteobacteria</taxon>
        <taxon>Hyphomicrobiales</taxon>
        <taxon>Phyllobacteriaceae</taxon>
        <taxon>Pseudaminobacter</taxon>
    </lineage>
</organism>
<dbReference type="SUPFAM" id="SSF56784">
    <property type="entry name" value="HAD-like"/>
    <property type="match status" value="1"/>
</dbReference>
<gene>
    <name evidence="1" type="ORF">C7I85_14610</name>
</gene>
<dbReference type="Gene3D" id="3.40.50.1000">
    <property type="entry name" value="HAD superfamily/HAD-like"/>
    <property type="match status" value="1"/>
</dbReference>
<protein>
    <submittedName>
        <fullName evidence="1">Haloacid dehalogenase</fullName>
    </submittedName>
</protein>
<dbReference type="RefSeq" id="WP_106724707.1">
    <property type="nucleotide sequence ID" value="NZ_PXYL01000006.1"/>
</dbReference>
<dbReference type="OrthoDB" id="152220at2"/>
<keyword evidence="2" id="KW-1185">Reference proteome</keyword>
<reference evidence="1 2" key="1">
    <citation type="submission" date="2018-03" db="EMBL/GenBank/DDBJ databases">
        <title>The draft genome of Mesorhizobium soli JCM 19897.</title>
        <authorList>
            <person name="Li L."/>
            <person name="Liu L."/>
            <person name="Liang L."/>
            <person name="Wang T."/>
            <person name="Zhang X."/>
        </authorList>
    </citation>
    <scope>NUCLEOTIDE SEQUENCE [LARGE SCALE GENOMIC DNA]</scope>
    <source>
        <strain evidence="1 2">JCM 19897</strain>
    </source>
</reference>
<dbReference type="InterPro" id="IPR036412">
    <property type="entry name" value="HAD-like_sf"/>
</dbReference>
<comment type="caution">
    <text evidence="1">The sequence shown here is derived from an EMBL/GenBank/DDBJ whole genome shotgun (WGS) entry which is preliminary data.</text>
</comment>
<evidence type="ECO:0000313" key="2">
    <source>
        <dbReference type="Proteomes" id="UP000240653"/>
    </source>
</evidence>
<dbReference type="AlphaFoldDB" id="A0A2P7SCZ6"/>
<evidence type="ECO:0000313" key="1">
    <source>
        <dbReference type="EMBL" id="PSJ60374.1"/>
    </source>
</evidence>
<proteinExistence type="predicted"/>